<organism evidence="2 3">
    <name type="scientific">Edaphochlamys debaryana</name>
    <dbReference type="NCBI Taxonomy" id="47281"/>
    <lineage>
        <taxon>Eukaryota</taxon>
        <taxon>Viridiplantae</taxon>
        <taxon>Chlorophyta</taxon>
        <taxon>core chlorophytes</taxon>
        <taxon>Chlorophyceae</taxon>
        <taxon>CS clade</taxon>
        <taxon>Chlamydomonadales</taxon>
        <taxon>Chlamydomonadales incertae sedis</taxon>
        <taxon>Edaphochlamys</taxon>
    </lineage>
</organism>
<dbReference type="Proteomes" id="UP000612055">
    <property type="component" value="Unassembled WGS sequence"/>
</dbReference>
<feature type="region of interest" description="Disordered" evidence="1">
    <location>
        <begin position="75"/>
        <end position="130"/>
    </location>
</feature>
<dbReference type="EMBL" id="JAEHOE010000096">
    <property type="protein sequence ID" value="KAG2487475.1"/>
    <property type="molecule type" value="Genomic_DNA"/>
</dbReference>
<name>A0A835XV81_9CHLO</name>
<feature type="region of interest" description="Disordered" evidence="1">
    <location>
        <begin position="247"/>
        <end position="267"/>
    </location>
</feature>
<keyword evidence="3" id="KW-1185">Reference proteome</keyword>
<accession>A0A835XV81</accession>
<proteinExistence type="predicted"/>
<dbReference type="AlphaFoldDB" id="A0A835XV81"/>
<feature type="compositionally biased region" description="Low complexity" evidence="1">
    <location>
        <begin position="103"/>
        <end position="130"/>
    </location>
</feature>
<comment type="caution">
    <text evidence="2">The sequence shown here is derived from an EMBL/GenBank/DDBJ whole genome shotgun (WGS) entry which is preliminary data.</text>
</comment>
<sequence length="361" mass="36890">MTFVVAFIVSGFAALTVEATAVLVGPLAVLEAVALRCLEVAPEVFLRKNRAGATPLQAARSPAAARLLGPLEHRAKREAESEEDEAEAGQAPSMAPPKRLQEAATSTAAAGAASSGSSRPPGAPASGIAGTTSAAAKAPVRLVLPAKPGGLLGRLAGGGEADGGASEAVTAAATAAARQAAAAHHAPAKLPAEIEFEEERLRAVFAALPTLVPPAVPPEEAHMRQLPLTPEARAFTDLLTAMALGPGQGPAGPDARCPGAKEASPEAPADPELLEACQQVFKVVGQQPTANGAALAAAPWEVTLTAEALQVRRQMTRGAETCRAGASGTWLAADRDLVLSQMDRMQVEIRDELGETLRLRR</sequence>
<evidence type="ECO:0000256" key="1">
    <source>
        <dbReference type="SAM" id="MobiDB-lite"/>
    </source>
</evidence>
<evidence type="ECO:0000313" key="3">
    <source>
        <dbReference type="Proteomes" id="UP000612055"/>
    </source>
</evidence>
<gene>
    <name evidence="2" type="ORF">HYH03_013897</name>
</gene>
<protein>
    <submittedName>
        <fullName evidence="2">Uncharacterized protein</fullName>
    </submittedName>
</protein>
<reference evidence="2" key="1">
    <citation type="journal article" date="2020" name="bioRxiv">
        <title>Comparative genomics of Chlamydomonas.</title>
        <authorList>
            <person name="Craig R.J."/>
            <person name="Hasan A.R."/>
            <person name="Ness R.W."/>
            <person name="Keightley P.D."/>
        </authorList>
    </citation>
    <scope>NUCLEOTIDE SEQUENCE</scope>
    <source>
        <strain evidence="2">CCAP 11/70</strain>
    </source>
</reference>
<evidence type="ECO:0000313" key="2">
    <source>
        <dbReference type="EMBL" id="KAG2487475.1"/>
    </source>
</evidence>